<dbReference type="InterPro" id="IPR001173">
    <property type="entry name" value="Glyco_trans_2-like"/>
</dbReference>
<evidence type="ECO:0000313" key="5">
    <source>
        <dbReference type="Proteomes" id="UP000184069"/>
    </source>
</evidence>
<reference evidence="2 4" key="1">
    <citation type="submission" date="2016-07" db="EMBL/GenBank/DDBJ databases">
        <authorList>
            <person name="Jeong J.-J."/>
            <person name="Kim D.W."/>
            <person name="Sang M.K."/>
            <person name="Choi I.-G."/>
            <person name="Kim K.D."/>
        </authorList>
    </citation>
    <scope>NUCLEOTIDE SEQUENCE [LARGE SCALE GENOMIC DNA]</scope>
    <source>
        <strain evidence="2 4">C-26</strain>
    </source>
</reference>
<feature type="domain" description="Glycosyltransferase 2-like" evidence="1">
    <location>
        <begin position="4"/>
        <end position="109"/>
    </location>
</feature>
<proteinExistence type="predicted"/>
<dbReference type="InterPro" id="IPR029044">
    <property type="entry name" value="Nucleotide-diphossugar_trans"/>
</dbReference>
<evidence type="ECO:0000313" key="4">
    <source>
        <dbReference type="Proteomes" id="UP000093508"/>
    </source>
</evidence>
<reference evidence="3 5" key="2">
    <citation type="submission" date="2016-11" db="EMBL/GenBank/DDBJ databases">
        <authorList>
            <person name="Jaros S."/>
            <person name="Januszkiewicz K."/>
            <person name="Wedrychowicz H."/>
        </authorList>
    </citation>
    <scope>NUCLEOTIDE SEQUENCE [LARGE SCALE GENOMIC DNA]</scope>
    <source>
        <strain evidence="3 5">DSM 27621</strain>
    </source>
</reference>
<protein>
    <submittedName>
        <fullName evidence="3">Glycosyltransferase involved in cell wall bisynthesis</fullName>
    </submittedName>
</protein>
<dbReference type="RefSeq" id="WP_066696645.1">
    <property type="nucleotide sequence ID" value="NZ_FRBM01000001.1"/>
</dbReference>
<dbReference type="EMBL" id="MAYF01000279">
    <property type="protein sequence ID" value="OCA78216.1"/>
    <property type="molecule type" value="Genomic_DNA"/>
</dbReference>
<dbReference type="OrthoDB" id="761861at2"/>
<gene>
    <name evidence="2" type="ORF">BBH99_09290</name>
    <name evidence="3" type="ORF">SAMN05444407_101195</name>
</gene>
<organism evidence="3 5">
    <name type="scientific">Chryseobacterium contaminans</name>
    <dbReference type="NCBI Taxonomy" id="1423959"/>
    <lineage>
        <taxon>Bacteria</taxon>
        <taxon>Pseudomonadati</taxon>
        <taxon>Bacteroidota</taxon>
        <taxon>Flavobacteriia</taxon>
        <taxon>Flavobacteriales</taxon>
        <taxon>Weeksellaceae</taxon>
        <taxon>Chryseobacterium group</taxon>
        <taxon>Chryseobacterium</taxon>
    </lineage>
</organism>
<dbReference type="SUPFAM" id="SSF53448">
    <property type="entry name" value="Nucleotide-diphospho-sugar transferases"/>
    <property type="match status" value="1"/>
</dbReference>
<dbReference type="Proteomes" id="UP000093508">
    <property type="component" value="Unassembled WGS sequence"/>
</dbReference>
<evidence type="ECO:0000259" key="1">
    <source>
        <dbReference type="Pfam" id="PF00535"/>
    </source>
</evidence>
<dbReference type="Pfam" id="PF00535">
    <property type="entry name" value="Glycos_transf_2"/>
    <property type="match status" value="1"/>
</dbReference>
<dbReference type="Gene3D" id="3.90.550.10">
    <property type="entry name" value="Spore Coat Polysaccharide Biosynthesis Protein SpsA, Chain A"/>
    <property type="match status" value="1"/>
</dbReference>
<dbReference type="STRING" id="1423959.SAMN05444407_101195"/>
<name>A0A1M6VFM2_9FLAO</name>
<dbReference type="Proteomes" id="UP000184069">
    <property type="component" value="Unassembled WGS sequence"/>
</dbReference>
<dbReference type="EMBL" id="FRBM01000001">
    <property type="protein sequence ID" value="SHK80337.1"/>
    <property type="molecule type" value="Genomic_DNA"/>
</dbReference>
<sequence>MKLSICIPIYNFDVRELVFDLKKEIDNQKIDAEIILIDDASDVAFKSINEELKNHVEKQIFLEKNIGRSRIRNLFLQYSSGEYLLFLDCDVKIAGKTFLWNYISEINKHPDLELIYGSFTIDPRYASTLRNRYSVEREIFSGRRSYDFSLFKTVNFIISKKTLEKFPFDETLTEYGYEDFVFAKLLEQNKTKFLAMTNPVVHVDDTNNAIFLGKAEIGMESLFRLSKNPQNSKLIKDIKVYKAAIMLKRLGCIPLFLSIYKAFEKKVRANLLSENPSIRYFDFYKLAVLVRKMK</sequence>
<evidence type="ECO:0000313" key="3">
    <source>
        <dbReference type="EMBL" id="SHK80337.1"/>
    </source>
</evidence>
<keyword evidence="3" id="KW-0808">Transferase</keyword>
<dbReference type="AlphaFoldDB" id="A0A1M6VFM2"/>
<evidence type="ECO:0000313" key="2">
    <source>
        <dbReference type="EMBL" id="OCA78216.1"/>
    </source>
</evidence>
<accession>A0A1M6VFM2</accession>
<dbReference type="GO" id="GO:0016740">
    <property type="term" value="F:transferase activity"/>
    <property type="evidence" value="ECO:0007669"/>
    <property type="project" value="UniProtKB-KW"/>
</dbReference>
<keyword evidence="4" id="KW-1185">Reference proteome</keyword>